<feature type="domain" description="Thiamine pyrophosphate enzyme central" evidence="5">
    <location>
        <begin position="204"/>
        <end position="338"/>
    </location>
</feature>
<organism evidence="8 9">
    <name type="scientific">Terrihabitans soli</name>
    <dbReference type="NCBI Taxonomy" id="708113"/>
    <lineage>
        <taxon>Bacteria</taxon>
        <taxon>Pseudomonadati</taxon>
        <taxon>Pseudomonadota</taxon>
        <taxon>Alphaproteobacteria</taxon>
        <taxon>Hyphomicrobiales</taxon>
        <taxon>Terrihabitans</taxon>
    </lineage>
</organism>
<feature type="domain" description="Thiamine pyrophosphate enzyme TPP-binding" evidence="6">
    <location>
        <begin position="405"/>
        <end position="542"/>
    </location>
</feature>
<evidence type="ECO:0000256" key="4">
    <source>
        <dbReference type="RuleBase" id="RU362132"/>
    </source>
</evidence>
<dbReference type="Pfam" id="PF02775">
    <property type="entry name" value="TPP_enzyme_C"/>
    <property type="match status" value="1"/>
</dbReference>
<dbReference type="PROSITE" id="PS00187">
    <property type="entry name" value="TPP_ENZYMES"/>
    <property type="match status" value="1"/>
</dbReference>
<dbReference type="RefSeq" id="WP_225873924.1">
    <property type="nucleotide sequence ID" value="NZ_AP023361.1"/>
</dbReference>
<proteinExistence type="inferred from homology"/>
<evidence type="ECO:0000313" key="8">
    <source>
        <dbReference type="EMBL" id="BCJ92195.1"/>
    </source>
</evidence>
<evidence type="ECO:0000256" key="1">
    <source>
        <dbReference type="ARBA" id="ARBA00001964"/>
    </source>
</evidence>
<dbReference type="GO" id="GO:0000287">
    <property type="term" value="F:magnesium ion binding"/>
    <property type="evidence" value="ECO:0007669"/>
    <property type="project" value="InterPro"/>
</dbReference>
<dbReference type="GO" id="GO:0009099">
    <property type="term" value="P:L-valine biosynthetic process"/>
    <property type="evidence" value="ECO:0007669"/>
    <property type="project" value="TreeGrafter"/>
</dbReference>
<dbReference type="GO" id="GO:0005948">
    <property type="term" value="C:acetolactate synthase complex"/>
    <property type="evidence" value="ECO:0007669"/>
    <property type="project" value="TreeGrafter"/>
</dbReference>
<dbReference type="KEGG" id="tso:IZ6_29300"/>
<evidence type="ECO:0000256" key="2">
    <source>
        <dbReference type="ARBA" id="ARBA00007812"/>
    </source>
</evidence>
<dbReference type="InterPro" id="IPR012000">
    <property type="entry name" value="Thiamin_PyroP_enz_cen_dom"/>
</dbReference>
<dbReference type="Proteomes" id="UP000515317">
    <property type="component" value="Chromosome"/>
</dbReference>
<dbReference type="InterPro" id="IPR045229">
    <property type="entry name" value="TPP_enz"/>
</dbReference>
<dbReference type="Gene3D" id="3.40.50.1220">
    <property type="entry name" value="TPP-binding domain"/>
    <property type="match status" value="1"/>
</dbReference>
<dbReference type="GO" id="GO:0003984">
    <property type="term" value="F:acetolactate synthase activity"/>
    <property type="evidence" value="ECO:0007669"/>
    <property type="project" value="TreeGrafter"/>
</dbReference>
<dbReference type="InterPro" id="IPR029061">
    <property type="entry name" value="THDP-binding"/>
</dbReference>
<dbReference type="SUPFAM" id="SSF52467">
    <property type="entry name" value="DHS-like NAD/FAD-binding domain"/>
    <property type="match status" value="1"/>
</dbReference>
<accession>A0A6S6QXB8</accession>
<dbReference type="EMBL" id="AP023361">
    <property type="protein sequence ID" value="BCJ92195.1"/>
    <property type="molecule type" value="Genomic_DNA"/>
</dbReference>
<dbReference type="InterPro" id="IPR012001">
    <property type="entry name" value="Thiamin_PyroP_enz_TPP-bd_dom"/>
</dbReference>
<name>A0A6S6QXB8_9HYPH</name>
<evidence type="ECO:0000259" key="5">
    <source>
        <dbReference type="Pfam" id="PF00205"/>
    </source>
</evidence>
<dbReference type="Pfam" id="PF02776">
    <property type="entry name" value="TPP_enzyme_N"/>
    <property type="match status" value="1"/>
</dbReference>
<comment type="cofactor">
    <cofactor evidence="1">
        <name>thiamine diphosphate</name>
        <dbReference type="ChEBI" id="CHEBI:58937"/>
    </cofactor>
</comment>
<evidence type="ECO:0000256" key="3">
    <source>
        <dbReference type="ARBA" id="ARBA00023052"/>
    </source>
</evidence>
<gene>
    <name evidence="8" type="ORF">IZ6_29300</name>
</gene>
<comment type="similarity">
    <text evidence="2 4">Belongs to the TPP enzyme family.</text>
</comment>
<dbReference type="GO" id="GO:0050660">
    <property type="term" value="F:flavin adenine dinucleotide binding"/>
    <property type="evidence" value="ECO:0007669"/>
    <property type="project" value="TreeGrafter"/>
</dbReference>
<evidence type="ECO:0000313" key="9">
    <source>
        <dbReference type="Proteomes" id="UP000515317"/>
    </source>
</evidence>
<dbReference type="InterPro" id="IPR000399">
    <property type="entry name" value="TPP-bd_CS"/>
</dbReference>
<dbReference type="Gene3D" id="3.40.50.970">
    <property type="match status" value="2"/>
</dbReference>
<dbReference type="PANTHER" id="PTHR18968:SF13">
    <property type="entry name" value="ACETOLACTATE SYNTHASE CATALYTIC SUBUNIT, MITOCHONDRIAL"/>
    <property type="match status" value="1"/>
</dbReference>
<protein>
    <submittedName>
        <fullName evidence="8">Acetolactate synthase</fullName>
    </submittedName>
</protein>
<keyword evidence="3 4" id="KW-0786">Thiamine pyrophosphate</keyword>
<feature type="domain" description="Thiamine pyrophosphate enzyme N-terminal TPP-binding" evidence="7">
    <location>
        <begin position="19"/>
        <end position="118"/>
    </location>
</feature>
<sequence length="564" mass="60428">MDARTESSSAPSGLRKAKLYEHLAEAFRAEGVTRLFTLLGDANMHWAITLGELGVKLYHVRHEHCACAMATSYASATGDVGVASVTCGPGLTQLMTALPAAVRASIPLVVFAGESPIGAAWYNQYIDHAPFVRATGATYIAAHDPSQMFNLVRRAFLLARQTRQPVVIGVPFDLQQREIELPAYTNSLSVMPQGGAAQPDPDAIARAVALIQSSQKIVVLGGRGAKLSGARAECEALADACGAYLAATLPVRGMFNGSPYEIGIAGGFSADATRKAFSEADLVIAVGARLTYHTAENGKLFPQARVLQIDINPLGEQHGRTPADLYISADAGAGARALAHAVRSAGYKPSGWRTPELHKELISSPPNRNQFPPDGNAADPRDVIAKLDAVLPKTWHIVNSSGHCSYFSAHMHGRDMSRFHTIREFGAIGNGISYAMGVAAAYPDEPIVMIDGDGGTLMHIQELETVKRHGMRILFIVLNDGAYGSEIHKLRSEGVDDGPAIFGRGDIGRIARGFDLIGHKVDDIRQLPDLFAEFQREKTAALWDITISANVVSPALPKHHKGLR</sequence>
<dbReference type="SUPFAM" id="SSF52518">
    <property type="entry name" value="Thiamin diphosphate-binding fold (THDP-binding)"/>
    <property type="match status" value="2"/>
</dbReference>
<dbReference type="CDD" id="cd00568">
    <property type="entry name" value="TPP_enzymes"/>
    <property type="match status" value="1"/>
</dbReference>
<keyword evidence="9" id="KW-1185">Reference proteome</keyword>
<reference evidence="8 9" key="1">
    <citation type="submission" date="2020-08" db="EMBL/GenBank/DDBJ databases">
        <title>Genome sequence of Rhizobiales bacterium strain IZ6.</title>
        <authorList>
            <person name="Nakai R."/>
            <person name="Naganuma T."/>
        </authorList>
    </citation>
    <scope>NUCLEOTIDE SEQUENCE [LARGE SCALE GENOMIC DNA]</scope>
    <source>
        <strain evidence="8 9">IZ6</strain>
    </source>
</reference>
<dbReference type="GO" id="GO:0009097">
    <property type="term" value="P:isoleucine biosynthetic process"/>
    <property type="evidence" value="ECO:0007669"/>
    <property type="project" value="TreeGrafter"/>
</dbReference>
<dbReference type="GO" id="GO:0030976">
    <property type="term" value="F:thiamine pyrophosphate binding"/>
    <property type="evidence" value="ECO:0007669"/>
    <property type="project" value="InterPro"/>
</dbReference>
<dbReference type="Pfam" id="PF00205">
    <property type="entry name" value="TPP_enzyme_M"/>
    <property type="match status" value="1"/>
</dbReference>
<dbReference type="CDD" id="cd07035">
    <property type="entry name" value="TPP_PYR_POX_like"/>
    <property type="match status" value="1"/>
</dbReference>
<dbReference type="InterPro" id="IPR011766">
    <property type="entry name" value="TPP_enzyme_TPP-bd"/>
</dbReference>
<dbReference type="AlphaFoldDB" id="A0A6S6QXB8"/>
<dbReference type="InterPro" id="IPR029035">
    <property type="entry name" value="DHS-like_NAD/FAD-binding_dom"/>
</dbReference>
<evidence type="ECO:0000259" key="7">
    <source>
        <dbReference type="Pfam" id="PF02776"/>
    </source>
</evidence>
<dbReference type="PANTHER" id="PTHR18968">
    <property type="entry name" value="THIAMINE PYROPHOSPHATE ENZYMES"/>
    <property type="match status" value="1"/>
</dbReference>
<evidence type="ECO:0000259" key="6">
    <source>
        <dbReference type="Pfam" id="PF02775"/>
    </source>
</evidence>